<evidence type="ECO:0000256" key="1">
    <source>
        <dbReference type="SAM" id="MobiDB-lite"/>
    </source>
</evidence>
<protein>
    <submittedName>
        <fullName evidence="2">Uncharacterized protein</fullName>
    </submittedName>
</protein>
<feature type="region of interest" description="Disordered" evidence="1">
    <location>
        <begin position="1"/>
        <end position="58"/>
    </location>
</feature>
<proteinExistence type="predicted"/>
<dbReference type="EMBL" id="QVTE01000016">
    <property type="protein sequence ID" value="RFU70334.1"/>
    <property type="molecule type" value="Genomic_DNA"/>
</dbReference>
<dbReference type="OrthoDB" id="2618307at2"/>
<evidence type="ECO:0000313" key="2">
    <source>
        <dbReference type="EMBL" id="RFU70334.1"/>
    </source>
</evidence>
<dbReference type="Proteomes" id="UP000264541">
    <property type="component" value="Unassembled WGS sequence"/>
</dbReference>
<comment type="caution">
    <text evidence="2">The sequence shown here is derived from an EMBL/GenBank/DDBJ whole genome shotgun (WGS) entry which is preliminary data.</text>
</comment>
<reference evidence="2 3" key="1">
    <citation type="submission" date="2018-08" db="EMBL/GenBank/DDBJ databases">
        <title>Bacillus chawlae sp. nov., Bacillus glennii sp. nov., and Bacillus saganii sp. nov. Isolated from the Vehicle Assembly Building at Kennedy Space Center where the Viking Spacecraft were Assembled.</title>
        <authorList>
            <person name="Seuylemezian A."/>
            <person name="Vaishampayan P."/>
        </authorList>
    </citation>
    <scope>NUCLEOTIDE SEQUENCE [LARGE SCALE GENOMIC DNA]</scope>
    <source>
        <strain evidence="2 3">V47-23a</strain>
    </source>
</reference>
<feature type="region of interest" description="Disordered" evidence="1">
    <location>
        <begin position="154"/>
        <end position="173"/>
    </location>
</feature>
<keyword evidence="3" id="KW-1185">Reference proteome</keyword>
<evidence type="ECO:0000313" key="3">
    <source>
        <dbReference type="Proteomes" id="UP000264541"/>
    </source>
</evidence>
<dbReference type="AlphaFoldDB" id="A0A372LS18"/>
<name>A0A372LS18_9BACI</name>
<accession>A0A372LS18</accession>
<organism evidence="2 3">
    <name type="scientific">Peribacillus saganii</name>
    <dbReference type="NCBI Taxonomy" id="2303992"/>
    <lineage>
        <taxon>Bacteria</taxon>
        <taxon>Bacillati</taxon>
        <taxon>Bacillota</taxon>
        <taxon>Bacilli</taxon>
        <taxon>Bacillales</taxon>
        <taxon>Bacillaceae</taxon>
        <taxon>Peribacillus</taxon>
    </lineage>
</organism>
<sequence>MFEDDVILPDDFQADQPQSEEVVDETPVEESFDTNELETTEDEVTPEVEQNTEQPIDQQPQTIKVKFNHEELDLSLDEAIQYAQMGMNYPKLQERLQALESDPSRSFVEEMAAEQGMEVNEFLEAVKEAREQQKLDELIQQNIPEEYAKEMLEARKDRESRQKAEQEKAEQEKMDAEFNDFFQHFKQANDRDYNPDKDQIPQEVWEAHASGVPLGFAYLQYHNNQLKNQLKVLKQNESNTKRAPIGSVTEYGSTEVASEDDFLKGFNSI</sequence>
<dbReference type="RefSeq" id="WP_117325917.1">
    <property type="nucleotide sequence ID" value="NZ_QVTE01000016.1"/>
</dbReference>
<gene>
    <name evidence="2" type="ORF">D0469_06965</name>
</gene>
<feature type="compositionally biased region" description="Acidic residues" evidence="1">
    <location>
        <begin position="21"/>
        <end position="46"/>
    </location>
</feature>